<keyword evidence="3" id="KW-1185">Reference proteome</keyword>
<dbReference type="Gene3D" id="3.30.70.120">
    <property type="match status" value="1"/>
</dbReference>
<dbReference type="SUPFAM" id="SSF54913">
    <property type="entry name" value="GlnB-like"/>
    <property type="match status" value="1"/>
</dbReference>
<dbReference type="Pfam" id="PF02641">
    <property type="entry name" value="DUF190"/>
    <property type="match status" value="1"/>
</dbReference>
<evidence type="ECO:0000313" key="2">
    <source>
        <dbReference type="EMBL" id="OCX75883.1"/>
    </source>
</evidence>
<proteinExistence type="inferred from homology"/>
<comment type="caution">
    <text evidence="2">The sequence shown here is derived from an EMBL/GenBank/DDBJ whole genome shotgun (WGS) entry which is preliminary data.</text>
</comment>
<dbReference type="OrthoDB" id="5295185at2"/>
<dbReference type="PANTHER" id="PTHR35983">
    <property type="entry name" value="UPF0166 PROTEIN TM_0021"/>
    <property type="match status" value="1"/>
</dbReference>
<name>A0A1C2IIP4_ACITH</name>
<comment type="similarity">
    <text evidence="1">Belongs to the UPF0166 family.</text>
</comment>
<dbReference type="InterPro" id="IPR011322">
    <property type="entry name" value="N-reg_PII-like_a/b"/>
</dbReference>
<dbReference type="InterPro" id="IPR015867">
    <property type="entry name" value="N-reg_PII/ATP_PRibTrfase_C"/>
</dbReference>
<gene>
    <name evidence="2" type="ORF">A6M23_01220</name>
</gene>
<evidence type="ECO:0000313" key="3">
    <source>
        <dbReference type="Proteomes" id="UP000095008"/>
    </source>
</evidence>
<dbReference type="GeneID" id="60697728"/>
<protein>
    <submittedName>
        <fullName evidence="2">Uncharacterized protein</fullName>
    </submittedName>
</protein>
<evidence type="ECO:0000256" key="1">
    <source>
        <dbReference type="ARBA" id="ARBA00010554"/>
    </source>
</evidence>
<dbReference type="RefSeq" id="WP_031571589.1">
    <property type="nucleotide sequence ID" value="NZ_JAAOMO010000165.1"/>
</dbReference>
<sequence length="105" mass="11805">MTSVSVVRIYIKEGDKHDGHNLMEEIFRMLHDQYKVHGVTAFRGIAGFGSKGVVHADDVLRLNVHLPLVLEFFDEPETVDAVMPHLLELVPGNHILRWEADCGCA</sequence>
<dbReference type="EMBL" id="LWRY01000009">
    <property type="protein sequence ID" value="OCX75883.1"/>
    <property type="molecule type" value="Genomic_DNA"/>
</dbReference>
<dbReference type="AlphaFoldDB" id="A0A1C2IIP4"/>
<organism evidence="2 3">
    <name type="scientific">Acidithiobacillus thiooxidans</name>
    <name type="common">Thiobacillus thiooxidans</name>
    <dbReference type="NCBI Taxonomy" id="930"/>
    <lineage>
        <taxon>Bacteria</taxon>
        <taxon>Pseudomonadati</taxon>
        <taxon>Pseudomonadota</taxon>
        <taxon>Acidithiobacillia</taxon>
        <taxon>Acidithiobacillales</taxon>
        <taxon>Acidithiobacillaceae</taxon>
        <taxon>Acidithiobacillus</taxon>
    </lineage>
</organism>
<dbReference type="PANTHER" id="PTHR35983:SF1">
    <property type="entry name" value="UPF0166 PROTEIN TM_0021"/>
    <property type="match status" value="1"/>
</dbReference>
<accession>A0A1C2IIP4</accession>
<dbReference type="InterPro" id="IPR003793">
    <property type="entry name" value="UPF0166"/>
</dbReference>
<reference evidence="2" key="1">
    <citation type="journal article" date="2016" name="Int. J. Mol. Sci.">
        <title>Comparative genomics of the extreme acidophile Acidithiobacillus thiooxidans reveals intraspecific divergence and niche adaptation.</title>
        <authorList>
            <person name="Zhang X."/>
            <person name="Feng X."/>
            <person name="Tao J."/>
            <person name="Ma L."/>
            <person name="Xiao Y."/>
            <person name="Liang Y."/>
            <person name="Liu X."/>
            <person name="Yin H."/>
        </authorList>
    </citation>
    <scope>NUCLEOTIDE SEQUENCE [LARGE SCALE GENOMIC DNA]</scope>
    <source>
        <strain evidence="2">DXS-W</strain>
    </source>
</reference>
<dbReference type="Proteomes" id="UP000095008">
    <property type="component" value="Unassembled WGS sequence"/>
</dbReference>